<comment type="caution">
    <text evidence="1">The sequence shown here is derived from an EMBL/GenBank/DDBJ whole genome shotgun (WGS) entry which is preliminary data.</text>
</comment>
<name>A0A0V1C7S2_TRIBR</name>
<proteinExistence type="predicted"/>
<sequence length="67" mass="7655">MSASAEELTNYVNCNLSFGCIKRLRVRNFMCHKDIDLALGERIKFIIGINGNIHVTVQENEFLVARK</sequence>
<reference evidence="1 2" key="1">
    <citation type="submission" date="2015-01" db="EMBL/GenBank/DDBJ databases">
        <title>Evolution of Trichinella species and genotypes.</title>
        <authorList>
            <person name="Korhonen P.K."/>
            <person name="Edoardo P."/>
            <person name="Giuseppe L.R."/>
            <person name="Gasser R.B."/>
        </authorList>
    </citation>
    <scope>NUCLEOTIDE SEQUENCE [LARGE SCALE GENOMIC DNA]</scope>
    <source>
        <strain evidence="1">ISS120</strain>
    </source>
</reference>
<accession>A0A0V1C7S2</accession>
<keyword evidence="2" id="KW-1185">Reference proteome</keyword>
<dbReference type="AlphaFoldDB" id="A0A0V1C7S2"/>
<evidence type="ECO:0000313" key="2">
    <source>
        <dbReference type="Proteomes" id="UP000054653"/>
    </source>
</evidence>
<dbReference type="Proteomes" id="UP000054653">
    <property type="component" value="Unassembled WGS sequence"/>
</dbReference>
<gene>
    <name evidence="1" type="ORF">T03_593</name>
</gene>
<organism evidence="1 2">
    <name type="scientific">Trichinella britovi</name>
    <name type="common">Parasitic roundworm</name>
    <dbReference type="NCBI Taxonomy" id="45882"/>
    <lineage>
        <taxon>Eukaryota</taxon>
        <taxon>Metazoa</taxon>
        <taxon>Ecdysozoa</taxon>
        <taxon>Nematoda</taxon>
        <taxon>Enoplea</taxon>
        <taxon>Dorylaimia</taxon>
        <taxon>Trichinellida</taxon>
        <taxon>Trichinellidae</taxon>
        <taxon>Trichinella</taxon>
    </lineage>
</organism>
<dbReference type="OrthoDB" id="10311902at2759"/>
<feature type="non-terminal residue" evidence="1">
    <location>
        <position position="67"/>
    </location>
</feature>
<evidence type="ECO:0000313" key="1">
    <source>
        <dbReference type="EMBL" id="KRY45255.1"/>
    </source>
</evidence>
<protein>
    <recommendedName>
        <fullName evidence="3">Structural maintenance of chromosomes protein 6</fullName>
    </recommendedName>
</protein>
<dbReference type="EMBL" id="JYDI01000386">
    <property type="protein sequence ID" value="KRY45255.1"/>
    <property type="molecule type" value="Genomic_DNA"/>
</dbReference>
<evidence type="ECO:0008006" key="3">
    <source>
        <dbReference type="Google" id="ProtNLM"/>
    </source>
</evidence>